<feature type="compositionally biased region" description="Polar residues" evidence="6">
    <location>
        <begin position="874"/>
        <end position="887"/>
    </location>
</feature>
<keyword evidence="1" id="KW-0597">Phosphoprotein</keyword>
<feature type="compositionally biased region" description="Acidic residues" evidence="6">
    <location>
        <begin position="1059"/>
        <end position="1075"/>
    </location>
</feature>
<feature type="region of interest" description="Disordered" evidence="6">
    <location>
        <begin position="716"/>
        <end position="735"/>
    </location>
</feature>
<dbReference type="Pfam" id="PF13637">
    <property type="entry name" value="Ank_4"/>
    <property type="match status" value="1"/>
</dbReference>
<evidence type="ECO:0008006" key="9">
    <source>
        <dbReference type="Google" id="ProtNLM"/>
    </source>
</evidence>
<dbReference type="PANTHER" id="PTHR24168:SF21">
    <property type="entry name" value="KANK, ISOFORM D"/>
    <property type="match status" value="1"/>
</dbReference>
<dbReference type="InterPro" id="IPR047184">
    <property type="entry name" value="KANK1-4"/>
</dbReference>
<dbReference type="OrthoDB" id="5406014at2759"/>
<feature type="region of interest" description="Disordered" evidence="6">
    <location>
        <begin position="779"/>
        <end position="821"/>
    </location>
</feature>
<dbReference type="Pfam" id="PF12796">
    <property type="entry name" value="Ank_2"/>
    <property type="match status" value="1"/>
</dbReference>
<evidence type="ECO:0000256" key="3">
    <source>
        <dbReference type="ARBA" id="ARBA00023043"/>
    </source>
</evidence>
<dbReference type="GO" id="GO:0030837">
    <property type="term" value="P:negative regulation of actin filament polymerization"/>
    <property type="evidence" value="ECO:0007669"/>
    <property type="project" value="InterPro"/>
</dbReference>
<keyword evidence="8" id="KW-1185">Reference proteome</keyword>
<keyword evidence="4" id="KW-0175">Coiled coil</keyword>
<keyword evidence="2" id="KW-0677">Repeat</keyword>
<evidence type="ECO:0000256" key="1">
    <source>
        <dbReference type="ARBA" id="ARBA00022553"/>
    </source>
</evidence>
<dbReference type="Pfam" id="PF12075">
    <property type="entry name" value="KN_motif"/>
    <property type="match status" value="1"/>
</dbReference>
<dbReference type="Gene3D" id="1.25.40.20">
    <property type="entry name" value="Ankyrin repeat-containing domain"/>
    <property type="match status" value="1"/>
</dbReference>
<evidence type="ECO:0000256" key="5">
    <source>
        <dbReference type="PROSITE-ProRule" id="PRU00023"/>
    </source>
</evidence>
<feature type="region of interest" description="Disordered" evidence="6">
    <location>
        <begin position="1050"/>
        <end position="1078"/>
    </location>
</feature>
<dbReference type="PROSITE" id="PS50088">
    <property type="entry name" value="ANK_REPEAT"/>
    <property type="match status" value="2"/>
</dbReference>
<evidence type="ECO:0000313" key="8">
    <source>
        <dbReference type="Proteomes" id="UP000678393"/>
    </source>
</evidence>
<feature type="repeat" description="ANK" evidence="5">
    <location>
        <begin position="1264"/>
        <end position="1296"/>
    </location>
</feature>
<dbReference type="Proteomes" id="UP000678393">
    <property type="component" value="Unassembled WGS sequence"/>
</dbReference>
<dbReference type="GO" id="GO:0005856">
    <property type="term" value="C:cytoskeleton"/>
    <property type="evidence" value="ECO:0007669"/>
    <property type="project" value="TreeGrafter"/>
</dbReference>
<dbReference type="GO" id="GO:0005737">
    <property type="term" value="C:cytoplasm"/>
    <property type="evidence" value="ECO:0007669"/>
    <property type="project" value="TreeGrafter"/>
</dbReference>
<keyword evidence="3 5" id="KW-0040">ANK repeat</keyword>
<dbReference type="SMART" id="SM00248">
    <property type="entry name" value="ANK"/>
    <property type="match status" value="5"/>
</dbReference>
<dbReference type="InterPro" id="IPR036770">
    <property type="entry name" value="Ankyrin_rpt-contain_sf"/>
</dbReference>
<feature type="repeat" description="ANK" evidence="5">
    <location>
        <begin position="1297"/>
        <end position="1330"/>
    </location>
</feature>
<proteinExistence type="predicted"/>
<comment type="caution">
    <text evidence="7">The sequence shown here is derived from an EMBL/GenBank/DDBJ whole genome shotgun (WGS) entry which is preliminary data.</text>
</comment>
<organism evidence="7 8">
    <name type="scientific">Candidula unifasciata</name>
    <dbReference type="NCBI Taxonomy" id="100452"/>
    <lineage>
        <taxon>Eukaryota</taxon>
        <taxon>Metazoa</taxon>
        <taxon>Spiralia</taxon>
        <taxon>Lophotrochozoa</taxon>
        <taxon>Mollusca</taxon>
        <taxon>Gastropoda</taxon>
        <taxon>Heterobranchia</taxon>
        <taxon>Euthyneura</taxon>
        <taxon>Panpulmonata</taxon>
        <taxon>Eupulmonata</taxon>
        <taxon>Stylommatophora</taxon>
        <taxon>Helicina</taxon>
        <taxon>Helicoidea</taxon>
        <taxon>Geomitridae</taxon>
        <taxon>Candidula</taxon>
    </lineage>
</organism>
<gene>
    <name evidence="7" type="ORF">CUNI_LOCUS1521</name>
</gene>
<evidence type="ECO:0000256" key="4">
    <source>
        <dbReference type="ARBA" id="ARBA00023054"/>
    </source>
</evidence>
<accession>A0A8S3YFH9</accession>
<feature type="region of interest" description="Disordered" evidence="6">
    <location>
        <begin position="869"/>
        <end position="899"/>
    </location>
</feature>
<evidence type="ECO:0000256" key="6">
    <source>
        <dbReference type="SAM" id="MobiDB-lite"/>
    </source>
</evidence>
<reference evidence="7" key="1">
    <citation type="submission" date="2021-04" db="EMBL/GenBank/DDBJ databases">
        <authorList>
            <consortium name="Molecular Ecology Group"/>
        </authorList>
    </citation>
    <scope>NUCLEOTIDE SEQUENCE</scope>
</reference>
<feature type="compositionally biased region" description="Low complexity" evidence="6">
    <location>
        <begin position="888"/>
        <end position="899"/>
    </location>
</feature>
<evidence type="ECO:0000256" key="2">
    <source>
        <dbReference type="ARBA" id="ARBA00022737"/>
    </source>
</evidence>
<dbReference type="PROSITE" id="PS50297">
    <property type="entry name" value="ANK_REP_REGION"/>
    <property type="match status" value="2"/>
</dbReference>
<dbReference type="PANTHER" id="PTHR24168">
    <property type="entry name" value="KN MOTIF AND ANKYRIN REPEAT DOMAIN-CONTAINING"/>
    <property type="match status" value="1"/>
</dbReference>
<dbReference type="FunFam" id="1.25.40.20:FF:000017">
    <property type="entry name" value="KN motif and ankyrin repeat domain-containing protein 1"/>
    <property type="match status" value="1"/>
</dbReference>
<sequence length="1363" mass="149913">MASTKVTFVTGTAEVRRRDRSHDPQATMLQTEQHFVTEPSAPLAVAYVDGKCSCCPYGYHIDLDFLNFCSDLERGSTLKNLKKIQRTKRNLRKSMEIMLNEQEGVKADPSSAPPDIVRSTEAERLMHMVNFEQSATVNILRQIDTSVRTDMASFESRAAWRSPDTTEDVRITGSHDQPIYQNPPAVVLTRADSLSSLSSWSTVSSEAALLHQAELIQQQQQQKQQSLHISRAATKVTVSSFKEAADVNETSVPSLKEALADSLQRIKLLEEQIKTIPILQVRLSVLKEEKRLLKLQLKASKSSTAPLTTTVGVGDDSIDFTEETNETVPSSRIFGYSAPTVIATSTPRKDLMMKSPPPTLPKPVKSTSVAIGNHSVLEPYNLQPDLPTGYTVRENESAFEICSKTMIEKESLTVVTRTIGVGDANVFEDSKMQVHEKELRTVIFGQNKAVAKRNVGIECRVATRDVGVLFKCDEEKPATRTIGVNVNYDTSGIFTSLDFKGERELRVALQGVLHRSVRSVGTTCRMTEATAELATMTDANVALSVGCGDEEQRVDVEIRPAVVRKSVATSCKPDIGHKYVSTDADWILDASTNTYQVDSFDKGLMTDKVKQAFASTNTQPVFTHQASIQTDQNVFVGLDQIRHASSNTDIITSHSRGVSTDIVTTHNAFVNTSEKVSELFQEAFKKESVNNIVSEEYLQRKMDTDRKTLDQVKKEAAQNLGEEKETKQSAISRMSDHAVQEKVTLEHSDHESSFLGKSEYSKKSSKYDYGDTHYSSLEISSRSAPGSQSHISSKTSMTSGQEDLNNNASSLKTVEPGNTDERFSETVVEHFILTKDGKKLISEEKITTSSAGTNRSFKQFTHGDDCAMEAGTGSIETPNGHSSDIYESQTGSWSKTNSSSYNSDKTNSFNLTDSSNISVVSDQYQDADKRANTSKVLDSHTLTRNSLSSFQSEKATATIDTTRFLKDKGQIWLTLSSCVKDEGSFDSLAASNSVSTMEVIKVAASESRELTKSIHTSESSKRKPVLKSIMKHSPETQCASTKKAITFAESVTGGTGSSSEEDNNSSDADSTDSFDEGSYNGQEVEVKYYSKEEGFLGEDSPGVHVLDQNIREIYELSDEVKNACSVVGTYLTDSTSIQTKQLNASQEILQQEWFQLSSHKLSSAHKVEDFLSSVNEISSRLLEYVINVADANGNTAIHYCISHCNFDIASLLLDSKVCDTNRRNKAGYTPIMLAGLATVQDQRQYEVIRRLLSLGEVNARATQTQQTALMLAASHGRTEMVKLLIEEGADVNLQDEDGSTALMCACEHGHLEIVNVLLTHPGIDVNLTDSEKSTALTIAMETGHKNIGVVLYKHLNFPKVSSP</sequence>
<name>A0A8S3YFH9_9EUPU</name>
<feature type="compositionally biased region" description="Basic and acidic residues" evidence="6">
    <location>
        <begin position="716"/>
        <end position="727"/>
    </location>
</feature>
<protein>
    <recommendedName>
        <fullName evidence="9">KN motif and ankyrin repeat domain-containing protein 2</fullName>
    </recommendedName>
</protein>
<dbReference type="InterPro" id="IPR021939">
    <property type="entry name" value="KN_motif"/>
</dbReference>
<dbReference type="InterPro" id="IPR002110">
    <property type="entry name" value="Ankyrin_rpt"/>
</dbReference>
<feature type="compositionally biased region" description="Polar residues" evidence="6">
    <location>
        <begin position="779"/>
        <end position="812"/>
    </location>
</feature>
<dbReference type="EMBL" id="CAJHNH020000190">
    <property type="protein sequence ID" value="CAG5115963.1"/>
    <property type="molecule type" value="Genomic_DNA"/>
</dbReference>
<evidence type="ECO:0000313" key="7">
    <source>
        <dbReference type="EMBL" id="CAG5115963.1"/>
    </source>
</evidence>
<feature type="region of interest" description="Disordered" evidence="6">
    <location>
        <begin position="1007"/>
        <end position="1026"/>
    </location>
</feature>
<dbReference type="SUPFAM" id="SSF48403">
    <property type="entry name" value="Ankyrin repeat"/>
    <property type="match status" value="1"/>
</dbReference>